<dbReference type="Proteomes" id="UP000748531">
    <property type="component" value="Unassembled WGS sequence"/>
</dbReference>
<name>A0A8J4WDQ8_9TREM</name>
<dbReference type="AlphaFoldDB" id="A0A8J4WDQ8"/>
<comment type="caution">
    <text evidence="1">The sequence shown here is derived from an EMBL/GenBank/DDBJ whole genome shotgun (WGS) entry which is preliminary data.</text>
</comment>
<dbReference type="EMBL" id="LUCH01010136">
    <property type="protein sequence ID" value="KAF5395843.1"/>
    <property type="molecule type" value="Genomic_DNA"/>
</dbReference>
<proteinExistence type="predicted"/>
<keyword evidence="2" id="KW-1185">Reference proteome</keyword>
<sequence length="70" mass="8091">MTSRDAHNLNPLIDKNFRPHDDNTKILLAQKARVHLTHKYVILFTSFVIIQKFHIRQTATTSHLLAETGI</sequence>
<reference evidence="1" key="1">
    <citation type="submission" date="2019-05" db="EMBL/GenBank/DDBJ databases">
        <title>Annotation for the trematode Paragonimus heterotremus.</title>
        <authorList>
            <person name="Choi Y.-J."/>
        </authorList>
    </citation>
    <scope>NUCLEOTIDE SEQUENCE</scope>
    <source>
        <strain evidence="1">LC</strain>
    </source>
</reference>
<evidence type="ECO:0000313" key="1">
    <source>
        <dbReference type="EMBL" id="KAF5395843.1"/>
    </source>
</evidence>
<accession>A0A8J4WDQ8</accession>
<gene>
    <name evidence="1" type="ORF">PHET_11532</name>
</gene>
<evidence type="ECO:0000313" key="2">
    <source>
        <dbReference type="Proteomes" id="UP000748531"/>
    </source>
</evidence>
<protein>
    <submittedName>
        <fullName evidence="1">Uncharacterized protein</fullName>
    </submittedName>
</protein>
<organism evidence="1 2">
    <name type="scientific">Paragonimus heterotremus</name>
    <dbReference type="NCBI Taxonomy" id="100268"/>
    <lineage>
        <taxon>Eukaryota</taxon>
        <taxon>Metazoa</taxon>
        <taxon>Spiralia</taxon>
        <taxon>Lophotrochozoa</taxon>
        <taxon>Platyhelminthes</taxon>
        <taxon>Trematoda</taxon>
        <taxon>Digenea</taxon>
        <taxon>Plagiorchiida</taxon>
        <taxon>Troglotremata</taxon>
        <taxon>Troglotrematidae</taxon>
        <taxon>Paragonimus</taxon>
    </lineage>
</organism>